<dbReference type="AlphaFoldDB" id="A0A9P4L903"/>
<evidence type="ECO:0000313" key="6">
    <source>
        <dbReference type="Proteomes" id="UP000800039"/>
    </source>
</evidence>
<comment type="caution">
    <text evidence="5">The sequence shown here is derived from an EMBL/GenBank/DDBJ whole genome shotgun (WGS) entry which is preliminary data.</text>
</comment>
<organism evidence="5 6">
    <name type="scientific">Cucurbitaria berberidis CBS 394.84</name>
    <dbReference type="NCBI Taxonomy" id="1168544"/>
    <lineage>
        <taxon>Eukaryota</taxon>
        <taxon>Fungi</taxon>
        <taxon>Dikarya</taxon>
        <taxon>Ascomycota</taxon>
        <taxon>Pezizomycotina</taxon>
        <taxon>Dothideomycetes</taxon>
        <taxon>Pleosporomycetidae</taxon>
        <taxon>Pleosporales</taxon>
        <taxon>Pleosporineae</taxon>
        <taxon>Cucurbitariaceae</taxon>
        <taxon>Cucurbitaria</taxon>
    </lineage>
</organism>
<dbReference type="GO" id="GO:0000981">
    <property type="term" value="F:DNA-binding transcription factor activity, RNA polymerase II-specific"/>
    <property type="evidence" value="ECO:0007669"/>
    <property type="project" value="InterPro"/>
</dbReference>
<feature type="domain" description="Zn(2)-C6 fungal-type" evidence="4">
    <location>
        <begin position="10"/>
        <end position="38"/>
    </location>
</feature>
<dbReference type="GO" id="GO:0045944">
    <property type="term" value="P:positive regulation of transcription by RNA polymerase II"/>
    <property type="evidence" value="ECO:0007669"/>
    <property type="project" value="TreeGrafter"/>
</dbReference>
<comment type="subcellular location">
    <subcellularLocation>
        <location evidence="1">Nucleus</location>
    </subcellularLocation>
</comment>
<name>A0A9P4L903_9PLEO</name>
<dbReference type="GeneID" id="63854157"/>
<evidence type="ECO:0000256" key="3">
    <source>
        <dbReference type="SAM" id="MobiDB-lite"/>
    </source>
</evidence>
<dbReference type="SMART" id="SM00066">
    <property type="entry name" value="GAL4"/>
    <property type="match status" value="1"/>
</dbReference>
<evidence type="ECO:0000256" key="1">
    <source>
        <dbReference type="ARBA" id="ARBA00004123"/>
    </source>
</evidence>
<dbReference type="Proteomes" id="UP000800039">
    <property type="component" value="Unassembled WGS sequence"/>
</dbReference>
<dbReference type="PANTHER" id="PTHR37534:SF26">
    <property type="entry name" value="TRANSCRIPTION FACTOR, PUTATIVE-RELATED"/>
    <property type="match status" value="1"/>
</dbReference>
<sequence>MAGPLRNKQGCWTCRLRKKKCDECRPQCSNCQNLLITCYGFGPKPDWMDNGEKEKAVANSLKQIVKHTSRRKAVVRPPEQRGSPVRIEPKTLGVAVGAVPVSDPISLKEHGDSIRDTSTIPGSSERKDDNGYTALDLISTDDSTLLTHYIDHVLPLQYPMYQPGVAVPGRGWLLDLLLRSKPLYHAVIALAACHHRIFTLAEPSRANALIQQEENVQVCLELLNQAAQNDCRKNGLGMLAAVTQIMFFELFNHQGCAWQAHLSTAINMYRRGHSNAFAQLGLNEETRWILSADLPLSEGSAAISREAAGFRFFSGTLVWLDIVSSITAGRTPLLLSHHARILGAGSQTQLRDIMGCENWVLFQIAQICRLHEDKNRAIQKGQVDRTHFEEAATGIKLGIQFSISHISDANSPRGVAMHEDPRILITRMFAHMAAVYLHLVTYGFEKLDYVSTAFQDALAILKTQRSSRLLLVLTTPLFILGSIVKPGDQQFFRDILSSPPLLDPFLQHRMRILPILEEIWARQNTPGFTWNHCVEIAQDILLV</sequence>
<evidence type="ECO:0000256" key="2">
    <source>
        <dbReference type="ARBA" id="ARBA00023242"/>
    </source>
</evidence>
<dbReference type="Gene3D" id="4.10.240.10">
    <property type="entry name" value="Zn(2)-C6 fungal-type DNA-binding domain"/>
    <property type="match status" value="1"/>
</dbReference>
<dbReference type="EMBL" id="ML976616">
    <property type="protein sequence ID" value="KAF1845719.1"/>
    <property type="molecule type" value="Genomic_DNA"/>
</dbReference>
<dbReference type="Pfam" id="PF00172">
    <property type="entry name" value="Zn_clus"/>
    <property type="match status" value="1"/>
</dbReference>
<proteinExistence type="predicted"/>
<evidence type="ECO:0000313" key="5">
    <source>
        <dbReference type="EMBL" id="KAF1845719.1"/>
    </source>
</evidence>
<dbReference type="GO" id="GO:0000976">
    <property type="term" value="F:transcription cis-regulatory region binding"/>
    <property type="evidence" value="ECO:0007669"/>
    <property type="project" value="TreeGrafter"/>
</dbReference>
<dbReference type="RefSeq" id="XP_040788282.1">
    <property type="nucleotide sequence ID" value="XM_040936907.1"/>
</dbReference>
<reference evidence="5" key="1">
    <citation type="submission" date="2020-01" db="EMBL/GenBank/DDBJ databases">
        <authorList>
            <consortium name="DOE Joint Genome Institute"/>
            <person name="Haridas S."/>
            <person name="Albert R."/>
            <person name="Binder M."/>
            <person name="Bloem J."/>
            <person name="Labutti K."/>
            <person name="Salamov A."/>
            <person name="Andreopoulos B."/>
            <person name="Baker S.E."/>
            <person name="Barry K."/>
            <person name="Bills G."/>
            <person name="Bluhm B.H."/>
            <person name="Cannon C."/>
            <person name="Castanera R."/>
            <person name="Culley D.E."/>
            <person name="Daum C."/>
            <person name="Ezra D."/>
            <person name="Gonzalez J.B."/>
            <person name="Henrissat B."/>
            <person name="Kuo A."/>
            <person name="Liang C."/>
            <person name="Lipzen A."/>
            <person name="Lutzoni F."/>
            <person name="Magnuson J."/>
            <person name="Mondo S."/>
            <person name="Nolan M."/>
            <person name="Ohm R."/>
            <person name="Pangilinan J."/>
            <person name="Park H.-J."/>
            <person name="Ramirez L."/>
            <person name="Alfaro M."/>
            <person name="Sun H."/>
            <person name="Tritt A."/>
            <person name="Yoshinaga Y."/>
            <person name="Zwiers L.-H."/>
            <person name="Turgeon B.G."/>
            <person name="Goodwin S.B."/>
            <person name="Spatafora J.W."/>
            <person name="Crous P.W."/>
            <person name="Grigoriev I.V."/>
        </authorList>
    </citation>
    <scope>NUCLEOTIDE SEQUENCE</scope>
    <source>
        <strain evidence="5">CBS 394.84</strain>
    </source>
</reference>
<dbReference type="GO" id="GO:0008270">
    <property type="term" value="F:zinc ion binding"/>
    <property type="evidence" value="ECO:0007669"/>
    <property type="project" value="InterPro"/>
</dbReference>
<dbReference type="InterPro" id="IPR021858">
    <property type="entry name" value="Fun_TF"/>
</dbReference>
<feature type="region of interest" description="Disordered" evidence="3">
    <location>
        <begin position="107"/>
        <end position="127"/>
    </location>
</feature>
<dbReference type="InterPro" id="IPR036864">
    <property type="entry name" value="Zn2-C6_fun-type_DNA-bd_sf"/>
</dbReference>
<gene>
    <name evidence="5" type="ORF">K460DRAFT_405959</name>
</gene>
<dbReference type="GO" id="GO:0005634">
    <property type="term" value="C:nucleus"/>
    <property type="evidence" value="ECO:0007669"/>
    <property type="project" value="UniProtKB-SubCell"/>
</dbReference>
<dbReference type="PANTHER" id="PTHR37534">
    <property type="entry name" value="TRANSCRIPTIONAL ACTIVATOR PROTEIN UGA3"/>
    <property type="match status" value="1"/>
</dbReference>
<dbReference type="Pfam" id="PF11951">
    <property type="entry name" value="Fungal_trans_2"/>
    <property type="match status" value="1"/>
</dbReference>
<dbReference type="PROSITE" id="PS00463">
    <property type="entry name" value="ZN2_CY6_FUNGAL_1"/>
    <property type="match status" value="1"/>
</dbReference>
<dbReference type="CDD" id="cd00067">
    <property type="entry name" value="GAL4"/>
    <property type="match status" value="1"/>
</dbReference>
<accession>A0A9P4L903</accession>
<protein>
    <recommendedName>
        <fullName evidence="4">Zn(2)-C6 fungal-type domain-containing protein</fullName>
    </recommendedName>
</protein>
<keyword evidence="2" id="KW-0539">Nucleus</keyword>
<evidence type="ECO:0000259" key="4">
    <source>
        <dbReference type="PROSITE" id="PS50048"/>
    </source>
</evidence>
<dbReference type="InterPro" id="IPR001138">
    <property type="entry name" value="Zn2Cys6_DnaBD"/>
</dbReference>
<dbReference type="PROSITE" id="PS50048">
    <property type="entry name" value="ZN2_CY6_FUNGAL_2"/>
    <property type="match status" value="1"/>
</dbReference>
<dbReference type="OrthoDB" id="5213892at2759"/>
<keyword evidence="6" id="KW-1185">Reference proteome</keyword>
<dbReference type="SUPFAM" id="SSF57701">
    <property type="entry name" value="Zn2/Cys6 DNA-binding domain"/>
    <property type="match status" value="1"/>
</dbReference>